<reference evidence="2" key="1">
    <citation type="journal article" date="2019" name="Int. J. Syst. Evol. Microbiol.">
        <title>The Global Catalogue of Microorganisms (GCM) 10K type strain sequencing project: providing services to taxonomists for standard genome sequencing and annotation.</title>
        <authorList>
            <consortium name="The Broad Institute Genomics Platform"/>
            <consortium name="The Broad Institute Genome Sequencing Center for Infectious Disease"/>
            <person name="Wu L."/>
            <person name="Ma J."/>
        </authorList>
    </citation>
    <scope>NUCLEOTIDE SEQUENCE [LARGE SCALE GENOMIC DNA]</scope>
    <source>
        <strain evidence="2">CGMCC 1.12286</strain>
    </source>
</reference>
<evidence type="ECO:0000313" key="2">
    <source>
        <dbReference type="Proteomes" id="UP001597079"/>
    </source>
</evidence>
<dbReference type="Gene3D" id="3.90.1570.30">
    <property type="match status" value="1"/>
</dbReference>
<keyword evidence="2" id="KW-1185">Reference proteome</keyword>
<comment type="caution">
    <text evidence="1">The sequence shown here is derived from an EMBL/GenBank/DDBJ whole genome shotgun (WGS) entry which is preliminary data.</text>
</comment>
<organism evidence="1 2">
    <name type="scientific">Alicyclobacillus fodiniaquatilis</name>
    <dbReference type="NCBI Taxonomy" id="1661150"/>
    <lineage>
        <taxon>Bacteria</taxon>
        <taxon>Bacillati</taxon>
        <taxon>Bacillota</taxon>
        <taxon>Bacilli</taxon>
        <taxon>Bacillales</taxon>
        <taxon>Alicyclobacillaceae</taxon>
        <taxon>Alicyclobacillus</taxon>
    </lineage>
</organism>
<dbReference type="Proteomes" id="UP001597079">
    <property type="component" value="Unassembled WGS sequence"/>
</dbReference>
<evidence type="ECO:0000313" key="1">
    <source>
        <dbReference type="EMBL" id="MFD1676598.1"/>
    </source>
</evidence>
<evidence type="ECO:0008006" key="3">
    <source>
        <dbReference type="Google" id="ProtNLM"/>
    </source>
</evidence>
<dbReference type="RefSeq" id="WP_377944504.1">
    <property type="nucleotide sequence ID" value="NZ_JBHUCX010000073.1"/>
</dbReference>
<sequence>MNERDVRAVLERLLSDVLGYEPDQIDREPDHADFLLLYRGVKLMVIETKDWDVFHKQEALDAALLQACTYAERHRVQYIAAFDGVRLVLGERAGNEIRLKIELCIDEDEPHENLFFFSHYGLSKLPKDVMRALPISPNEVAAVDMNLSEYKTHHGVKLHYSCFAYIGDLRAKSTWKMPYRNEDGSVDTRRIDKAVNYLFSPGGYRGATARESSVPQAAQPEVARKLAIAYQEIGKWEADSASKSVQTLWNYLSSRGETQLN</sequence>
<gene>
    <name evidence="1" type="ORF">ACFSB2_18050</name>
</gene>
<proteinExistence type="predicted"/>
<protein>
    <recommendedName>
        <fullName evidence="3">Restriction endonuclease</fullName>
    </recommendedName>
</protein>
<dbReference type="EMBL" id="JBHUCX010000073">
    <property type="protein sequence ID" value="MFD1676598.1"/>
    <property type="molecule type" value="Genomic_DNA"/>
</dbReference>
<name>A0ABW4JN91_9BACL</name>
<accession>A0ABW4JN91</accession>